<dbReference type="InterPro" id="IPR038109">
    <property type="entry name" value="DNA_bind_recomb_sf"/>
</dbReference>
<dbReference type="GO" id="GO:0000150">
    <property type="term" value="F:DNA strand exchange activity"/>
    <property type="evidence" value="ECO:0007669"/>
    <property type="project" value="InterPro"/>
</dbReference>
<dbReference type="STRING" id="1801990.A2V69_02445"/>
<dbReference type="Proteomes" id="UP000177810">
    <property type="component" value="Unassembled WGS sequence"/>
</dbReference>
<reference evidence="3 4" key="1">
    <citation type="journal article" date="2016" name="Nat. Commun.">
        <title>Thousands of microbial genomes shed light on interconnected biogeochemical processes in an aquifer system.</title>
        <authorList>
            <person name="Anantharaman K."/>
            <person name="Brown C.T."/>
            <person name="Hug L.A."/>
            <person name="Sharon I."/>
            <person name="Castelle C.J."/>
            <person name="Probst A.J."/>
            <person name="Thomas B.C."/>
            <person name="Singh A."/>
            <person name="Wilkins M.J."/>
            <person name="Karaoz U."/>
            <person name="Brodie E.L."/>
            <person name="Williams K.H."/>
            <person name="Hubbard S.S."/>
            <person name="Banfield J.F."/>
        </authorList>
    </citation>
    <scope>NUCLEOTIDE SEQUENCE [LARGE SCALE GENOMIC DNA]</scope>
</reference>
<dbReference type="PANTHER" id="PTHR30461:SF23">
    <property type="entry name" value="DNA RECOMBINASE-RELATED"/>
    <property type="match status" value="1"/>
</dbReference>
<dbReference type="EMBL" id="MHMT01000019">
    <property type="protein sequence ID" value="OGZ32455.1"/>
    <property type="molecule type" value="Genomic_DNA"/>
</dbReference>
<gene>
    <name evidence="3" type="ORF">A2V69_02445</name>
</gene>
<evidence type="ECO:0000259" key="2">
    <source>
        <dbReference type="PROSITE" id="PS51737"/>
    </source>
</evidence>
<evidence type="ECO:0000313" key="3">
    <source>
        <dbReference type="EMBL" id="OGZ32455.1"/>
    </source>
</evidence>
<dbReference type="GO" id="GO:0003677">
    <property type="term" value="F:DNA binding"/>
    <property type="evidence" value="ECO:0007669"/>
    <property type="project" value="InterPro"/>
</dbReference>
<dbReference type="AlphaFoldDB" id="A0A1G2F328"/>
<evidence type="ECO:0000313" key="4">
    <source>
        <dbReference type="Proteomes" id="UP000177810"/>
    </source>
</evidence>
<dbReference type="SMART" id="SM00857">
    <property type="entry name" value="Resolvase"/>
    <property type="match status" value="1"/>
</dbReference>
<dbReference type="InterPro" id="IPR006119">
    <property type="entry name" value="Resolv_N"/>
</dbReference>
<dbReference type="InterPro" id="IPR036162">
    <property type="entry name" value="Resolvase-like_N_sf"/>
</dbReference>
<organism evidence="3 4">
    <name type="scientific">Candidatus Portnoybacteria bacterium RBG_13_40_8</name>
    <dbReference type="NCBI Taxonomy" id="1801990"/>
    <lineage>
        <taxon>Bacteria</taxon>
        <taxon>Candidatus Portnoyibacteriota</taxon>
    </lineage>
</organism>
<dbReference type="CDD" id="cd00338">
    <property type="entry name" value="Ser_Recombinase"/>
    <property type="match status" value="1"/>
</dbReference>
<dbReference type="PROSITE" id="PS51736">
    <property type="entry name" value="RECOMBINASES_3"/>
    <property type="match status" value="1"/>
</dbReference>
<dbReference type="PROSITE" id="PS51737">
    <property type="entry name" value="RECOMBINASE_DNA_BIND"/>
    <property type="match status" value="1"/>
</dbReference>
<feature type="domain" description="Resolvase/invertase-type recombinase catalytic" evidence="1">
    <location>
        <begin position="9"/>
        <end position="163"/>
    </location>
</feature>
<comment type="caution">
    <text evidence="3">The sequence shown here is derived from an EMBL/GenBank/DDBJ whole genome shotgun (WGS) entry which is preliminary data.</text>
</comment>
<protein>
    <recommendedName>
        <fullName evidence="5">Recombinase domain-containing protein</fullName>
    </recommendedName>
</protein>
<dbReference type="Gene3D" id="3.90.1750.20">
    <property type="entry name" value="Putative Large Serine Recombinase, Chain B, Domain 2"/>
    <property type="match status" value="1"/>
</dbReference>
<dbReference type="InterPro" id="IPR011109">
    <property type="entry name" value="DNA_bind_recombinase_dom"/>
</dbReference>
<sequence>MEITNQKIKYFLYARKSSESEDRQIQSIDDQVDRLKKLAADLNLSIKKIYTEAKSAKKPNNRSIFDEMIQQIESGEADGILCWHLNRLTRNPIDSGKLGWLLQQGIIKSIQTIERQYLPDDNVLLFSVETGQANQYILDLSRDTKRGLLKKLNAGWQNGIARLGYINDKENKIIIKDPERFNLVRKMWDLMLTGNYTPPKILDIANREWGFKTRKFKRMGGNPLSRSGIYNIFTSLFYAGVIESKGVQYDGKHERMITLEEYDRVQMLLGRKGKPRPKSRIFAFTGLMRCGECGCLITAEAKNQIICSECKLKFSYENKTKCPKCGTLIEKMKNPTILNYIYYHCTKKRNKNCTQGGVEVKELEKQIDEYLASIQINQKYLDWAINHLRRTHKLEVVTRDEIIKSQQGTYNDMVNKLDKLLELRLKEEITEEEFKEKKTSLIKEKERIQELLKDSDHRQNQWLELSEKTFNFARYARFWFAEGDLQRKRDILSTLGQNLILDGKKLRIQLQEPFSIIQKGLQPVLQKQERLEPAKDAKNGFKNEKSTQNLDGFHALLRR</sequence>
<evidence type="ECO:0000259" key="1">
    <source>
        <dbReference type="PROSITE" id="PS51736"/>
    </source>
</evidence>
<evidence type="ECO:0008006" key="5">
    <source>
        <dbReference type="Google" id="ProtNLM"/>
    </source>
</evidence>
<dbReference type="SUPFAM" id="SSF53041">
    <property type="entry name" value="Resolvase-like"/>
    <property type="match status" value="1"/>
</dbReference>
<name>A0A1G2F328_9BACT</name>
<feature type="domain" description="Recombinase" evidence="2">
    <location>
        <begin position="162"/>
        <end position="275"/>
    </location>
</feature>
<dbReference type="PANTHER" id="PTHR30461">
    <property type="entry name" value="DNA-INVERTASE FROM LAMBDOID PROPHAGE"/>
    <property type="match status" value="1"/>
</dbReference>
<accession>A0A1G2F328</accession>
<dbReference type="Pfam" id="PF00239">
    <property type="entry name" value="Resolvase"/>
    <property type="match status" value="1"/>
</dbReference>
<dbReference type="InterPro" id="IPR050639">
    <property type="entry name" value="SSR_resolvase"/>
</dbReference>
<dbReference type="Gene3D" id="3.40.50.1390">
    <property type="entry name" value="Resolvase, N-terminal catalytic domain"/>
    <property type="match status" value="1"/>
</dbReference>
<proteinExistence type="predicted"/>